<dbReference type="GO" id="GO:0016491">
    <property type="term" value="F:oxidoreductase activity"/>
    <property type="evidence" value="ECO:0007669"/>
    <property type="project" value="UniProtKB-KW"/>
</dbReference>
<keyword evidence="4" id="KW-0001">2Fe-2S</keyword>
<sequence length="94" mass="9882">MAAAASMNLTFWVNGTQHEVQNPDPSMTLNEWLRSQRGLTGTKVMCGEGGCGCCVVMVTHPDPANGGTLSYTVNSCLCPLCSVEGWTITTVEGG</sequence>
<dbReference type="InterPro" id="IPR001041">
    <property type="entry name" value="2Fe-2S_ferredoxin-type"/>
</dbReference>
<dbReference type="AlphaFoldDB" id="A0A9J7HJ30"/>
<dbReference type="KEGG" id="bfo:118405067"/>
<dbReference type="InterPro" id="IPR036010">
    <property type="entry name" value="2Fe-2S_ferredoxin-like_sf"/>
</dbReference>
<dbReference type="PROSITE" id="PS51085">
    <property type="entry name" value="2FE2S_FER_2"/>
    <property type="match status" value="1"/>
</dbReference>
<keyword evidence="12" id="KW-1185">Reference proteome</keyword>
<proteinExistence type="inferred from homology"/>
<comment type="cofactor">
    <cofactor evidence="1">
        <name>Mo-molybdopterin</name>
        <dbReference type="ChEBI" id="CHEBI:71302"/>
    </cofactor>
</comment>
<accession>A0A9J7HJ30</accession>
<dbReference type="Pfam" id="PF00111">
    <property type="entry name" value="Fer2"/>
    <property type="match status" value="1"/>
</dbReference>
<evidence type="ECO:0000256" key="1">
    <source>
        <dbReference type="ARBA" id="ARBA00001924"/>
    </source>
</evidence>
<dbReference type="SUPFAM" id="SSF54292">
    <property type="entry name" value="2Fe-2S ferredoxin-like"/>
    <property type="match status" value="1"/>
</dbReference>
<dbReference type="GO" id="GO:0005506">
    <property type="term" value="F:iron ion binding"/>
    <property type="evidence" value="ECO:0007669"/>
    <property type="project" value="InterPro"/>
</dbReference>
<dbReference type="PANTHER" id="PTHR45444">
    <property type="entry name" value="XANTHINE DEHYDROGENASE"/>
    <property type="match status" value="1"/>
</dbReference>
<organism evidence="12 13">
    <name type="scientific">Branchiostoma floridae</name>
    <name type="common">Florida lancelet</name>
    <name type="synonym">Amphioxus</name>
    <dbReference type="NCBI Taxonomy" id="7739"/>
    <lineage>
        <taxon>Eukaryota</taxon>
        <taxon>Metazoa</taxon>
        <taxon>Chordata</taxon>
        <taxon>Cephalochordata</taxon>
        <taxon>Leptocardii</taxon>
        <taxon>Amphioxiformes</taxon>
        <taxon>Branchiostomatidae</taxon>
        <taxon>Branchiostoma</taxon>
    </lineage>
</organism>
<feature type="domain" description="2Fe-2S ferredoxin-type" evidence="11">
    <location>
        <begin position="7"/>
        <end position="94"/>
    </location>
</feature>
<keyword evidence="8" id="KW-0411">Iron-sulfur</keyword>
<dbReference type="PANTHER" id="PTHR45444:SF3">
    <property type="entry name" value="XANTHINE DEHYDROGENASE"/>
    <property type="match status" value="1"/>
</dbReference>
<dbReference type="RefSeq" id="XP_035660361.1">
    <property type="nucleotide sequence ID" value="XM_035804468.1"/>
</dbReference>
<dbReference type="Gene3D" id="3.10.20.30">
    <property type="match status" value="1"/>
</dbReference>
<comment type="cofactor">
    <cofactor evidence="2">
        <name>FAD</name>
        <dbReference type="ChEBI" id="CHEBI:57692"/>
    </cofactor>
</comment>
<evidence type="ECO:0000313" key="12">
    <source>
        <dbReference type="Proteomes" id="UP000001554"/>
    </source>
</evidence>
<evidence type="ECO:0000256" key="10">
    <source>
        <dbReference type="ARBA" id="ARBA00034078"/>
    </source>
</evidence>
<reference evidence="13" key="2">
    <citation type="submission" date="2025-08" db="UniProtKB">
        <authorList>
            <consortium name="RefSeq"/>
        </authorList>
    </citation>
    <scope>IDENTIFICATION</scope>
    <source>
        <strain evidence="13">S238N-H82</strain>
        <tissue evidence="13">Testes</tissue>
    </source>
</reference>
<dbReference type="OMA" id="VETKHCA"/>
<protein>
    <submittedName>
        <fullName evidence="13">Xanthine dehydrogenase-like</fullName>
    </submittedName>
</protein>
<evidence type="ECO:0000256" key="7">
    <source>
        <dbReference type="ARBA" id="ARBA00023004"/>
    </source>
</evidence>
<evidence type="ECO:0000256" key="5">
    <source>
        <dbReference type="ARBA" id="ARBA00022723"/>
    </source>
</evidence>
<dbReference type="Proteomes" id="UP000001554">
    <property type="component" value="Chromosome 17"/>
</dbReference>
<gene>
    <name evidence="13" type="primary">LOC118405067</name>
</gene>
<keyword evidence="9" id="KW-0520">NAD</keyword>
<comment type="cofactor">
    <cofactor evidence="10">
        <name>[2Fe-2S] cluster</name>
        <dbReference type="ChEBI" id="CHEBI:190135"/>
    </cofactor>
</comment>
<evidence type="ECO:0000256" key="4">
    <source>
        <dbReference type="ARBA" id="ARBA00022714"/>
    </source>
</evidence>
<evidence type="ECO:0000256" key="9">
    <source>
        <dbReference type="ARBA" id="ARBA00023027"/>
    </source>
</evidence>
<name>A0A9J7HJ30_BRAFL</name>
<evidence type="ECO:0000256" key="3">
    <source>
        <dbReference type="ARBA" id="ARBA00006849"/>
    </source>
</evidence>
<evidence type="ECO:0000256" key="2">
    <source>
        <dbReference type="ARBA" id="ARBA00001974"/>
    </source>
</evidence>
<dbReference type="OrthoDB" id="8300278at2759"/>
<dbReference type="GO" id="GO:0051537">
    <property type="term" value="F:2 iron, 2 sulfur cluster binding"/>
    <property type="evidence" value="ECO:0007669"/>
    <property type="project" value="UniProtKB-KW"/>
</dbReference>
<dbReference type="InterPro" id="IPR016208">
    <property type="entry name" value="Ald_Oxase/xanthine_DH-like"/>
</dbReference>
<evidence type="ECO:0000256" key="6">
    <source>
        <dbReference type="ARBA" id="ARBA00023002"/>
    </source>
</evidence>
<keyword evidence="7" id="KW-0408">Iron</keyword>
<dbReference type="GeneID" id="118405067"/>
<evidence type="ECO:0000256" key="8">
    <source>
        <dbReference type="ARBA" id="ARBA00023014"/>
    </source>
</evidence>
<keyword evidence="5" id="KW-0479">Metal-binding</keyword>
<comment type="similarity">
    <text evidence="3">Belongs to the xanthine dehydrogenase family.</text>
</comment>
<dbReference type="InterPro" id="IPR012675">
    <property type="entry name" value="Beta-grasp_dom_sf"/>
</dbReference>
<dbReference type="FunFam" id="3.10.20.30:FF:000012">
    <property type="entry name" value="Xanthine dehydrogenase/oxidase"/>
    <property type="match status" value="1"/>
</dbReference>
<keyword evidence="6" id="KW-0560">Oxidoreductase</keyword>
<reference evidence="12" key="1">
    <citation type="journal article" date="2020" name="Nat. Ecol. Evol.">
        <title>Deeply conserved synteny resolves early events in vertebrate evolution.</title>
        <authorList>
            <person name="Simakov O."/>
            <person name="Marletaz F."/>
            <person name="Yue J.X."/>
            <person name="O'Connell B."/>
            <person name="Jenkins J."/>
            <person name="Brandt A."/>
            <person name="Calef R."/>
            <person name="Tung C.H."/>
            <person name="Huang T.K."/>
            <person name="Schmutz J."/>
            <person name="Satoh N."/>
            <person name="Yu J.K."/>
            <person name="Putnam N.H."/>
            <person name="Green R.E."/>
            <person name="Rokhsar D.S."/>
        </authorList>
    </citation>
    <scope>NUCLEOTIDE SEQUENCE [LARGE SCALE GENOMIC DNA]</scope>
    <source>
        <strain evidence="12">S238N-H82</strain>
    </source>
</reference>
<evidence type="ECO:0000259" key="11">
    <source>
        <dbReference type="PROSITE" id="PS51085"/>
    </source>
</evidence>
<evidence type="ECO:0000313" key="13">
    <source>
        <dbReference type="RefSeq" id="XP_035660361.1"/>
    </source>
</evidence>